<protein>
    <submittedName>
        <fullName evidence="2">Membrane protein</fullName>
    </submittedName>
</protein>
<feature type="transmembrane region" description="Helical" evidence="1">
    <location>
        <begin position="205"/>
        <end position="222"/>
    </location>
</feature>
<proteinExistence type="predicted"/>
<name>G0ITQ5_BORAP</name>
<keyword evidence="1" id="KW-0472">Membrane</keyword>
<dbReference type="HOGENOM" id="CLU_1227977_0_0_12"/>
<evidence type="ECO:0000313" key="2">
    <source>
        <dbReference type="EMBL" id="AEL70509.1"/>
    </source>
</evidence>
<organism evidence="2 3">
    <name type="scientific">Borreliella afzelii (strain PKo)</name>
    <name type="common">Borrelia afzelii</name>
    <dbReference type="NCBI Taxonomy" id="390236"/>
    <lineage>
        <taxon>Bacteria</taxon>
        <taxon>Pseudomonadati</taxon>
        <taxon>Spirochaetota</taxon>
        <taxon>Spirochaetia</taxon>
        <taxon>Spirochaetales</taxon>
        <taxon>Borreliaceae</taxon>
        <taxon>Borreliella</taxon>
    </lineage>
</organism>
<feature type="transmembrane region" description="Helical" evidence="1">
    <location>
        <begin position="44"/>
        <end position="66"/>
    </location>
</feature>
<sequence>MFLILILILILIFFISLFLSFGLVRTYLFNFVNPQNRRKIGENFYFYLLQNIINTFIYFICFLINFDEIKNSWVLNFNLLDVGLSFFLVYLSTINILGYYFLIYFKVLKNSMVEFSSSLYSDTICVVFSLFEIIFSLGIFLPFLKQYNCSNYIALFIGALIYSLLCLNSRVFILKFCFSSFILNGILYMLVFFYLALNFIYIDNIFPSLISFIFISCWNVIYKRTTNKI</sequence>
<keyword evidence="1" id="KW-0812">Transmembrane</keyword>
<dbReference type="EMBL" id="CP002947">
    <property type="protein sequence ID" value="AEL70509.1"/>
    <property type="molecule type" value="Genomic_DNA"/>
</dbReference>
<feature type="transmembrane region" description="Helical" evidence="1">
    <location>
        <begin position="181"/>
        <end position="199"/>
    </location>
</feature>
<dbReference type="AlphaFoldDB" id="G0ITQ5"/>
<keyword evidence="1" id="KW-1133">Transmembrane helix</keyword>
<feature type="transmembrane region" description="Helical" evidence="1">
    <location>
        <begin position="6"/>
        <end position="32"/>
    </location>
</feature>
<dbReference type="KEGG" id="bafz:BafPKo_AC0001"/>
<reference evidence="2 3" key="1">
    <citation type="journal article" date="2011" name="J. Bacteriol.">
        <title>Whole-genome sequences of two Borrelia afzelii and two Borrelia garinii Lyme disease agent isolates.</title>
        <authorList>
            <person name="Casjens S.R."/>
            <person name="Mongodin E.F."/>
            <person name="Qiu W.-G."/>
            <person name="Dunn J.J."/>
            <person name="Luft B.J."/>
            <person name="Fraser-Liggett C.M."/>
            <person name="Schutzer S.E."/>
        </authorList>
    </citation>
    <scope>NUCLEOTIDE SEQUENCE [LARGE SCALE GENOMIC DNA]</scope>
    <source>
        <strain evidence="2 3">PKo</strain>
    </source>
</reference>
<keyword evidence="3" id="KW-1185">Reference proteome</keyword>
<dbReference type="PATRIC" id="fig|390236.22.peg.1296"/>
<geneLocation type="plasmid" evidence="2 3">
    <name>lp28-8</name>
</geneLocation>
<dbReference type="Proteomes" id="UP000005216">
    <property type="component" value="Plasmid lp28-8"/>
</dbReference>
<accession>G0ITQ5</accession>
<evidence type="ECO:0000313" key="3">
    <source>
        <dbReference type="Proteomes" id="UP000005216"/>
    </source>
</evidence>
<keyword evidence="2" id="KW-0614">Plasmid</keyword>
<evidence type="ECO:0000256" key="1">
    <source>
        <dbReference type="SAM" id="Phobius"/>
    </source>
</evidence>
<feature type="transmembrane region" description="Helical" evidence="1">
    <location>
        <begin position="86"/>
        <end position="107"/>
    </location>
</feature>
<feature type="transmembrane region" description="Helical" evidence="1">
    <location>
        <begin position="119"/>
        <end position="144"/>
    </location>
</feature>
<gene>
    <name evidence="2" type="ordered locus">BafPKo_AC0001</name>
</gene>
<feature type="transmembrane region" description="Helical" evidence="1">
    <location>
        <begin position="150"/>
        <end position="169"/>
    </location>
</feature>